<organism evidence="2 3">
    <name type="scientific">Faecalibacterium prausnitzii</name>
    <dbReference type="NCBI Taxonomy" id="853"/>
    <lineage>
        <taxon>Bacteria</taxon>
        <taxon>Bacillati</taxon>
        <taxon>Bacillota</taxon>
        <taxon>Clostridia</taxon>
        <taxon>Eubacteriales</taxon>
        <taxon>Oscillospiraceae</taxon>
        <taxon>Faecalibacterium</taxon>
    </lineage>
</organism>
<dbReference type="InterPro" id="IPR016181">
    <property type="entry name" value="Acyl_CoA_acyltransferase"/>
</dbReference>
<reference evidence="2 3" key="1">
    <citation type="journal article" date="2017" name="Front. Microbiol.">
        <title>New Insights into the Diversity of the Genus Faecalibacterium.</title>
        <authorList>
            <person name="Benevides L."/>
            <person name="Burman S."/>
            <person name="Martin R."/>
            <person name="Robert V."/>
            <person name="Thomas M."/>
            <person name="Miquel S."/>
            <person name="Chain F."/>
            <person name="Sokol H."/>
            <person name="Bermudez-Humaran L.G."/>
            <person name="Morrison M."/>
            <person name="Langella P."/>
            <person name="Azevedo V.A."/>
            <person name="Chatel J.M."/>
            <person name="Soares S."/>
        </authorList>
    </citation>
    <scope>NUCLEOTIDE SEQUENCE [LARGE SCALE GENOMIC DNA]</scope>
    <source>
        <strain evidence="2 3">AHMP21</strain>
    </source>
</reference>
<gene>
    <name evidence="2" type="ORF">CHR61_12205</name>
</gene>
<name>A0A2A7BAV6_9FIRM</name>
<dbReference type="EMBL" id="NOUW01000033">
    <property type="protein sequence ID" value="PDX88459.1"/>
    <property type="molecule type" value="Genomic_DNA"/>
</dbReference>
<evidence type="ECO:0000259" key="1">
    <source>
        <dbReference type="PROSITE" id="PS51186"/>
    </source>
</evidence>
<dbReference type="CDD" id="cd04301">
    <property type="entry name" value="NAT_SF"/>
    <property type="match status" value="1"/>
</dbReference>
<dbReference type="GO" id="GO:0016747">
    <property type="term" value="F:acyltransferase activity, transferring groups other than amino-acyl groups"/>
    <property type="evidence" value="ECO:0007669"/>
    <property type="project" value="InterPro"/>
</dbReference>
<accession>A0A2A7BAV6</accession>
<proteinExistence type="predicted"/>
<dbReference type="SUPFAM" id="SSF55729">
    <property type="entry name" value="Acyl-CoA N-acyltransferases (Nat)"/>
    <property type="match status" value="1"/>
</dbReference>
<dbReference type="PROSITE" id="PS51186">
    <property type="entry name" value="GNAT"/>
    <property type="match status" value="1"/>
</dbReference>
<dbReference type="Pfam" id="PF13302">
    <property type="entry name" value="Acetyltransf_3"/>
    <property type="match status" value="1"/>
</dbReference>
<evidence type="ECO:0000313" key="2">
    <source>
        <dbReference type="EMBL" id="PDX88459.1"/>
    </source>
</evidence>
<feature type="domain" description="N-acetyltransferase" evidence="1">
    <location>
        <begin position="59"/>
        <end position="220"/>
    </location>
</feature>
<dbReference type="InterPro" id="IPR051531">
    <property type="entry name" value="N-acetyltransferase"/>
</dbReference>
<dbReference type="PANTHER" id="PTHR43792">
    <property type="entry name" value="GNAT FAMILY, PUTATIVE (AFU_ORTHOLOGUE AFUA_3G00765)-RELATED-RELATED"/>
    <property type="match status" value="1"/>
</dbReference>
<dbReference type="Gene3D" id="3.40.630.30">
    <property type="match status" value="1"/>
</dbReference>
<protein>
    <recommendedName>
        <fullName evidence="1">N-acetyltransferase domain-containing protein</fullName>
    </recommendedName>
</protein>
<evidence type="ECO:0000313" key="3">
    <source>
        <dbReference type="Proteomes" id="UP000220438"/>
    </source>
</evidence>
<dbReference type="Proteomes" id="UP000220438">
    <property type="component" value="Unassembled WGS sequence"/>
</dbReference>
<dbReference type="AlphaFoldDB" id="A0A2A7BAV6"/>
<sequence length="220" mass="24939">MLKSAPQNKIESPGCVGVPAWPGFLRCMGWKTVVSLKSTIKPENNEVQMEVFEIETERLQLRQFRVEDAQDVFAIFSDEQTTLDCGGYHAFDAMDEEYDRLMQKFAGQTRYSVVRKADGRVIGVISLMDAERAVPGWELGIEMAPDVRRQGYAREALAAVIQAFFEKTDTVLFTGGHYAYNTISGELMKKLGFTYEGIEHKAMRHAERGPTDLVCYYLEK</sequence>
<comment type="caution">
    <text evidence="2">The sequence shown here is derived from an EMBL/GenBank/DDBJ whole genome shotgun (WGS) entry which is preliminary data.</text>
</comment>
<dbReference type="InterPro" id="IPR000182">
    <property type="entry name" value="GNAT_dom"/>
</dbReference>